<protein>
    <submittedName>
        <fullName evidence="2">Uncharacterized protein</fullName>
    </submittedName>
</protein>
<accession>A0A8S5N5C9</accession>
<evidence type="ECO:0000256" key="1">
    <source>
        <dbReference type="SAM" id="Phobius"/>
    </source>
</evidence>
<reference evidence="2" key="1">
    <citation type="journal article" date="2021" name="Proc. Natl. Acad. Sci. U.S.A.">
        <title>A Catalog of Tens of Thousands of Viruses from Human Metagenomes Reveals Hidden Associations with Chronic Diseases.</title>
        <authorList>
            <person name="Tisza M.J."/>
            <person name="Buck C.B."/>
        </authorList>
    </citation>
    <scope>NUCLEOTIDE SEQUENCE</scope>
    <source>
        <strain evidence="2">CtiJY10</strain>
    </source>
</reference>
<evidence type="ECO:0000313" key="2">
    <source>
        <dbReference type="EMBL" id="DAD89387.1"/>
    </source>
</evidence>
<name>A0A8S5N5C9_9CAUD</name>
<keyword evidence="1" id="KW-0472">Membrane</keyword>
<keyword evidence="1" id="KW-1133">Transmembrane helix</keyword>
<dbReference type="EMBL" id="BK015060">
    <property type="protein sequence ID" value="DAD89387.1"/>
    <property type="molecule type" value="Genomic_DNA"/>
</dbReference>
<organism evidence="2">
    <name type="scientific">Podoviridae sp. ctiJY10</name>
    <dbReference type="NCBI Taxonomy" id="2826572"/>
    <lineage>
        <taxon>Viruses</taxon>
        <taxon>Duplodnaviria</taxon>
        <taxon>Heunggongvirae</taxon>
        <taxon>Uroviricota</taxon>
        <taxon>Caudoviricetes</taxon>
    </lineage>
</organism>
<feature type="transmembrane region" description="Helical" evidence="1">
    <location>
        <begin position="34"/>
        <end position="53"/>
    </location>
</feature>
<sequence length="220" mass="23852">MGMETGSGMSVADVMALQNRNTDGSMFGGAGGTWVWVFFLFFLLAWGGGGFGFGNGAAAQGAVTRADLCQEFNFNDLHNAVRGLSNGLCDGFYAMNTTMLQGMNSMQSQIAQGFSDNRFAQQSCCCETNRNIDSVKYENARNTCDIVNAIKADGDATRAMMTANTIQELRDKLQDSKFENSQLLQNMYLVNRLQPVARPAYITCSPYTANTCGCSYSPAV</sequence>
<keyword evidence="1" id="KW-0812">Transmembrane</keyword>
<proteinExistence type="predicted"/>